<comment type="caution">
    <text evidence="1">The sequence shown here is derived from an EMBL/GenBank/DDBJ whole genome shotgun (WGS) entry which is preliminary data.</text>
</comment>
<dbReference type="EMBL" id="BAABLD010000005">
    <property type="protein sequence ID" value="GAA5160655.1"/>
    <property type="molecule type" value="Genomic_DNA"/>
</dbReference>
<dbReference type="SUPFAM" id="SSF53756">
    <property type="entry name" value="UDP-Glycosyltransferase/glycogen phosphorylase"/>
    <property type="match status" value="1"/>
</dbReference>
<sequence length="408" mass="44705">MKPPLLYLVHRIPFPPNKGDKLRSFNLLKFLAQHYEVHLGCFVDYAEDMQHVPALDEFCASVHVEQIQPSLGKLLSMRGLLTGEALTLPYYRSASMAKWVRDCVTQRNIREAVVFCSSMAQYTQALPDLHCVVDFVDVDSAKWTRYAQERSGPMAWLYRREGARLADFERAVAQQCAASVLVSEAEAALFREVAPASTSRIHAISNGVNAELYAPSSALVSPYAADDLPVVFTGAMDYWPNIDAVCAFADEVWPAIAERWPRARFCVVGMNPSDAVKALATRERITVTGTVPDVRPWLQHARVVVAPLRIARGVQNKILEAMAMARPVVASATCAVGVGAERGGEFLVADSTQDWLDAVGGLLADAAAADTMGQRARARILADFSWEAHLKAFLKLLAKDDAETGVTA</sequence>
<dbReference type="PANTHER" id="PTHR12526:SF600">
    <property type="entry name" value="GLYCOSYL TRANSFERASE GROUP 1"/>
    <property type="match status" value="1"/>
</dbReference>
<accession>A0ABP9QET1</accession>
<dbReference type="RefSeq" id="WP_345531630.1">
    <property type="nucleotide sequence ID" value="NZ_BAABLD010000005.1"/>
</dbReference>
<gene>
    <name evidence="1" type="ORF">GCM10025770_08610</name>
</gene>
<dbReference type="Pfam" id="PF13692">
    <property type="entry name" value="Glyco_trans_1_4"/>
    <property type="match status" value="1"/>
</dbReference>
<organism evidence="1 2">
    <name type="scientific">Viridibacterium curvum</name>
    <dbReference type="NCBI Taxonomy" id="1101404"/>
    <lineage>
        <taxon>Bacteria</taxon>
        <taxon>Pseudomonadati</taxon>
        <taxon>Pseudomonadota</taxon>
        <taxon>Betaproteobacteria</taxon>
        <taxon>Rhodocyclales</taxon>
        <taxon>Rhodocyclaceae</taxon>
        <taxon>Viridibacterium</taxon>
    </lineage>
</organism>
<reference evidence="2" key="1">
    <citation type="journal article" date="2019" name="Int. J. Syst. Evol. Microbiol.">
        <title>The Global Catalogue of Microorganisms (GCM) 10K type strain sequencing project: providing services to taxonomists for standard genome sequencing and annotation.</title>
        <authorList>
            <consortium name="The Broad Institute Genomics Platform"/>
            <consortium name="The Broad Institute Genome Sequencing Center for Infectious Disease"/>
            <person name="Wu L."/>
            <person name="Ma J."/>
        </authorList>
    </citation>
    <scope>NUCLEOTIDE SEQUENCE [LARGE SCALE GENOMIC DNA]</scope>
    <source>
        <strain evidence="2">JCM 18715</strain>
    </source>
</reference>
<keyword evidence="2" id="KW-1185">Reference proteome</keyword>
<evidence type="ECO:0000313" key="2">
    <source>
        <dbReference type="Proteomes" id="UP001500547"/>
    </source>
</evidence>
<dbReference type="Gene3D" id="3.40.50.2000">
    <property type="entry name" value="Glycogen Phosphorylase B"/>
    <property type="match status" value="2"/>
</dbReference>
<dbReference type="PANTHER" id="PTHR12526">
    <property type="entry name" value="GLYCOSYLTRANSFERASE"/>
    <property type="match status" value="1"/>
</dbReference>
<dbReference type="Proteomes" id="UP001500547">
    <property type="component" value="Unassembled WGS sequence"/>
</dbReference>
<dbReference type="InterPro" id="IPR017521">
    <property type="entry name" value="Sugar_tfrase_PEP-CTERM_Stp1"/>
</dbReference>
<dbReference type="CDD" id="cd03801">
    <property type="entry name" value="GT4_PimA-like"/>
    <property type="match status" value="1"/>
</dbReference>
<proteinExistence type="predicted"/>
<protein>
    <submittedName>
        <fullName evidence="1">TIGR03087 family PEP-CTERM/XrtA system glycosyltransferase</fullName>
    </submittedName>
</protein>
<evidence type="ECO:0000313" key="1">
    <source>
        <dbReference type="EMBL" id="GAA5160655.1"/>
    </source>
</evidence>
<dbReference type="NCBIfam" id="TIGR03087">
    <property type="entry name" value="stp1"/>
    <property type="match status" value="1"/>
</dbReference>
<name>A0ABP9QET1_9RHOO</name>